<organism evidence="1 2">
    <name type="scientific">Niabella ginsengisoli</name>
    <dbReference type="NCBI Taxonomy" id="522298"/>
    <lineage>
        <taxon>Bacteria</taxon>
        <taxon>Pseudomonadati</taxon>
        <taxon>Bacteroidota</taxon>
        <taxon>Chitinophagia</taxon>
        <taxon>Chitinophagales</taxon>
        <taxon>Chitinophagaceae</taxon>
        <taxon>Niabella</taxon>
    </lineage>
</organism>
<proteinExistence type="predicted"/>
<accession>A0ABS9SMN9</accession>
<name>A0ABS9SMN9_9BACT</name>
<reference evidence="1 2" key="1">
    <citation type="submission" date="2022-02" db="EMBL/GenBank/DDBJ databases">
        <authorList>
            <person name="Min J."/>
        </authorList>
    </citation>
    <scope>NUCLEOTIDE SEQUENCE [LARGE SCALE GENOMIC DNA]</scope>
    <source>
        <strain evidence="1 2">GR10-1</strain>
    </source>
</reference>
<dbReference type="Proteomes" id="UP001202248">
    <property type="component" value="Unassembled WGS sequence"/>
</dbReference>
<evidence type="ECO:0000313" key="2">
    <source>
        <dbReference type="Proteomes" id="UP001202248"/>
    </source>
</evidence>
<protein>
    <recommendedName>
        <fullName evidence="3">Beta-lactamase-related domain-containing protein</fullName>
    </recommendedName>
</protein>
<evidence type="ECO:0000313" key="1">
    <source>
        <dbReference type="EMBL" id="MCH5599656.1"/>
    </source>
</evidence>
<dbReference type="RefSeq" id="WP_240831695.1">
    <property type="nucleotide sequence ID" value="NZ_JAKWBL010000004.1"/>
</dbReference>
<keyword evidence="2" id="KW-1185">Reference proteome</keyword>
<dbReference type="EMBL" id="JAKWBL010000004">
    <property type="protein sequence ID" value="MCH5599656.1"/>
    <property type="molecule type" value="Genomic_DNA"/>
</dbReference>
<sequence length="91" mass="10362">MSDDALLELVQRQTFNYFWDYAEPISGMARERNRENFSDVVTTGGSGFGIMATIVAVERTWIRRKDAVGRISQILSFLKKQKSITVLFLIG</sequence>
<dbReference type="Gene3D" id="1.50.10.140">
    <property type="match status" value="1"/>
</dbReference>
<gene>
    <name evidence="1" type="ORF">MKP09_17940</name>
</gene>
<evidence type="ECO:0008006" key="3">
    <source>
        <dbReference type="Google" id="ProtNLM"/>
    </source>
</evidence>
<comment type="caution">
    <text evidence="1">The sequence shown here is derived from an EMBL/GenBank/DDBJ whole genome shotgun (WGS) entry which is preliminary data.</text>
</comment>